<dbReference type="Proteomes" id="UP000252488">
    <property type="component" value="Unassembled WGS sequence"/>
</dbReference>
<protein>
    <recommendedName>
        <fullName evidence="3">Phage protein</fullName>
    </recommendedName>
</protein>
<gene>
    <name evidence="1" type="ORF">DLR69_14345</name>
</gene>
<comment type="caution">
    <text evidence="1">The sequence shown here is derived from an EMBL/GenBank/DDBJ whole genome shotgun (WGS) entry which is preliminary data.</text>
</comment>
<evidence type="ECO:0000313" key="2">
    <source>
        <dbReference type="Proteomes" id="UP000252488"/>
    </source>
</evidence>
<accession>A0ABX9FG10</accession>
<keyword evidence="2" id="KW-1185">Reference proteome</keyword>
<dbReference type="EMBL" id="QKKR01000028">
    <property type="protein sequence ID" value="RBM53194.1"/>
    <property type="molecule type" value="Genomic_DNA"/>
</dbReference>
<sequence length="137" mass="15984">MNNDNMKYCWPADFPEGIPEEVGVKPAEGKVYRFVRSCPPTENDFQMHRIEYPTRKYKTVEEPKSYGISFWSKLSKIKRVQQNYPSPEQFGERMIVTGNLVHELGVIPKEPERDGHITLWAQEGAKPHLYITEREGE</sequence>
<evidence type="ECO:0008006" key="3">
    <source>
        <dbReference type="Google" id="ProtNLM"/>
    </source>
</evidence>
<reference evidence="1 2" key="1">
    <citation type="submission" date="2018-06" db="EMBL/GenBank/DDBJ databases">
        <title>Draft genome sequences of nine Vibrio sp. clinical isolates from across the United States representing the closest known relative of Vibrio cholerae.</title>
        <authorList>
            <person name="Islam M.T."/>
            <person name="Liang K."/>
            <person name="Im M.S."/>
            <person name="Winkjer J."/>
            <person name="Busby S."/>
            <person name="Batra D."/>
            <person name="Rowe L."/>
            <person name="Tarr C.L."/>
            <person name="Boucher Y."/>
        </authorList>
    </citation>
    <scope>NUCLEOTIDE SEQUENCE [LARGE SCALE GENOMIC DNA]</scope>
    <source>
        <strain evidence="1 2">2016V-1111</strain>
    </source>
</reference>
<evidence type="ECO:0000313" key="1">
    <source>
        <dbReference type="EMBL" id="RBM53194.1"/>
    </source>
</evidence>
<dbReference type="RefSeq" id="WP_113593756.1">
    <property type="nucleotide sequence ID" value="NZ_CAWNVX010000029.1"/>
</dbReference>
<name>A0ABX9FG10_9VIBR</name>
<proteinExistence type="predicted"/>
<organism evidence="1 2">
    <name type="scientific">Vibrio paracholerae</name>
    <dbReference type="NCBI Taxonomy" id="650003"/>
    <lineage>
        <taxon>Bacteria</taxon>
        <taxon>Pseudomonadati</taxon>
        <taxon>Pseudomonadota</taxon>
        <taxon>Gammaproteobacteria</taxon>
        <taxon>Vibrionales</taxon>
        <taxon>Vibrionaceae</taxon>
        <taxon>Vibrio</taxon>
    </lineage>
</organism>